<evidence type="ECO:0000256" key="1">
    <source>
        <dbReference type="PROSITE-ProRule" id="PRU00283"/>
    </source>
</evidence>
<dbReference type="Proteomes" id="UP001530377">
    <property type="component" value="Unassembled WGS sequence"/>
</dbReference>
<keyword evidence="1" id="KW-0067">ATP-binding</keyword>
<feature type="compositionally biased region" description="Polar residues" evidence="2">
    <location>
        <begin position="313"/>
        <end position="324"/>
    </location>
</feature>
<feature type="region of interest" description="Disordered" evidence="2">
    <location>
        <begin position="226"/>
        <end position="247"/>
    </location>
</feature>
<keyword evidence="1" id="KW-0547">Nucleotide-binding</keyword>
<keyword evidence="1" id="KW-0505">Motor protein</keyword>
<comment type="caution">
    <text evidence="4">The sequence shown here is derived from an EMBL/GenBank/DDBJ whole genome shotgun (WGS) entry which is preliminary data.</text>
</comment>
<dbReference type="EMBL" id="JALLPB020000071">
    <property type="protein sequence ID" value="KAL3822227.1"/>
    <property type="molecule type" value="Genomic_DNA"/>
</dbReference>
<dbReference type="InterPro" id="IPR036961">
    <property type="entry name" value="Kinesin_motor_dom_sf"/>
</dbReference>
<dbReference type="AlphaFoldDB" id="A0ABD3SCH2"/>
<evidence type="ECO:0000259" key="3">
    <source>
        <dbReference type="PROSITE" id="PS50067"/>
    </source>
</evidence>
<dbReference type="InterPro" id="IPR027640">
    <property type="entry name" value="Kinesin-like_fam"/>
</dbReference>
<dbReference type="InterPro" id="IPR027417">
    <property type="entry name" value="P-loop_NTPase"/>
</dbReference>
<feature type="compositionally biased region" description="Basic and acidic residues" evidence="2">
    <location>
        <begin position="265"/>
        <end position="275"/>
    </location>
</feature>
<organism evidence="4 5">
    <name type="scientific">Cyclostephanos tholiformis</name>
    <dbReference type="NCBI Taxonomy" id="382380"/>
    <lineage>
        <taxon>Eukaryota</taxon>
        <taxon>Sar</taxon>
        <taxon>Stramenopiles</taxon>
        <taxon>Ochrophyta</taxon>
        <taxon>Bacillariophyta</taxon>
        <taxon>Coscinodiscophyceae</taxon>
        <taxon>Thalassiosirophycidae</taxon>
        <taxon>Stephanodiscales</taxon>
        <taxon>Stephanodiscaceae</taxon>
        <taxon>Cyclostephanos</taxon>
    </lineage>
</organism>
<feature type="binding site" evidence="1">
    <location>
        <begin position="503"/>
        <end position="510"/>
    </location>
    <ligand>
        <name>ATP</name>
        <dbReference type="ChEBI" id="CHEBI:30616"/>
    </ligand>
</feature>
<dbReference type="GO" id="GO:0005524">
    <property type="term" value="F:ATP binding"/>
    <property type="evidence" value="ECO:0007669"/>
    <property type="project" value="UniProtKB-UniRule"/>
</dbReference>
<dbReference type="PANTHER" id="PTHR47971">
    <property type="entry name" value="KINESIN-RELATED PROTEIN 6"/>
    <property type="match status" value="1"/>
</dbReference>
<name>A0ABD3SCH2_9STRA</name>
<evidence type="ECO:0000313" key="5">
    <source>
        <dbReference type="Proteomes" id="UP001530377"/>
    </source>
</evidence>
<feature type="compositionally biased region" description="Polar residues" evidence="2">
    <location>
        <begin position="282"/>
        <end position="293"/>
    </location>
</feature>
<accession>A0ABD3SCH2</accession>
<evidence type="ECO:0000256" key="2">
    <source>
        <dbReference type="SAM" id="MobiDB-lite"/>
    </source>
</evidence>
<dbReference type="PRINTS" id="PR00380">
    <property type="entry name" value="KINESINHEAVY"/>
</dbReference>
<feature type="region of interest" description="Disordered" evidence="2">
    <location>
        <begin position="76"/>
        <end position="119"/>
    </location>
</feature>
<dbReference type="PROSITE" id="PS50067">
    <property type="entry name" value="KINESIN_MOTOR_2"/>
    <property type="match status" value="1"/>
</dbReference>
<comment type="similarity">
    <text evidence="1">Belongs to the TRAFAC class myosin-kinesin ATPase superfamily. Kinesin family.</text>
</comment>
<dbReference type="PANTHER" id="PTHR47971:SF20">
    <property type="entry name" value="KINESIN-LIKE PROTEIN KIF24"/>
    <property type="match status" value="1"/>
</dbReference>
<feature type="compositionally biased region" description="Basic and acidic residues" evidence="2">
    <location>
        <begin position="333"/>
        <end position="362"/>
    </location>
</feature>
<reference evidence="4 5" key="1">
    <citation type="submission" date="2024-10" db="EMBL/GenBank/DDBJ databases">
        <title>Updated reference genomes for cyclostephanoid diatoms.</title>
        <authorList>
            <person name="Roberts W.R."/>
            <person name="Alverson A.J."/>
        </authorList>
    </citation>
    <scope>NUCLEOTIDE SEQUENCE [LARGE SCALE GENOMIC DNA]</scope>
    <source>
        <strain evidence="4 5">AJA228-03</strain>
    </source>
</reference>
<sequence length="849" mass="94732">MPFLSRIKKEFGFNRGTNELDKTDRGEVVPIATNRPKLTVDCKMTPSSSPDKENELNCIDNVAYSTVVPKKVMESSELHAEDNSGRGTKSPSSARGRKGSDMKYSSASPPTRQARVPSAWTISDRCFANGESSSASSPETSFADSYDEQFELYTLDENEASPESRAIIDEMDQIYQSLPMPESYLMSPPKKLQLLPDIVLPSKQTSMSEKVTVPKKNMDSSELLVKQGGREQRGGLNKDGGVESSRVANEPFATRIAGAKTAYDGPRRNVEETFGKGKGPNMNGNRRNSSAPNDSRGISAPREWDMPSEKDTSSMNLTPSTAVTTKRKPLTVQREEEQRNQRVKDAKSSSNERDGRRNLDKRTARLRFADAFTADIMQHRQRQPYLNCGTNHSDKSGSQIQDRGVNGVSIAVRKRPMFDYELDRGDYDVVSIDNTTEMTHDITTVHNCVMHADMKRMYMKPTSYPVTAAFDEHCCDDDIYRHIAEPLVIDAANDGVATILMYGQTGCGKSHTMSGIETRASQGLFQAIDFKFACKPQNDRPMITIQFVELCGSKVCNDLLVKNSGEVKLVDAEDGSVHLLNATSIEVKSPEELLGQIMLAKGRRATEATDMNGVSSRSHAVCQIEIKCKQPGSNRGLLTLIDCAGSERSHDSMYHNSDRQKESAEINASLYSLKECIRARANKNGRIPFRSSSLTRILKESFERDGARLCVIACVAPNATDTEHTMETLKTVAGIVGVDDQIKEEKAHEVSSHLLEAKPTILPPSGWDHEHLKKFLALKKMERVLLTEKHDGKLLMKMSVPQMRAQLFDDRDKELAQKLFDLLRKENDRVTAIQRKERAILKKERKERV</sequence>
<feature type="region of interest" description="Disordered" evidence="2">
    <location>
        <begin position="1"/>
        <end position="25"/>
    </location>
</feature>
<feature type="compositionally biased region" description="Basic and acidic residues" evidence="2">
    <location>
        <begin position="302"/>
        <end position="312"/>
    </location>
</feature>
<gene>
    <name evidence="4" type="ORF">ACHAXA_000667</name>
</gene>
<keyword evidence="5" id="KW-1185">Reference proteome</keyword>
<feature type="compositionally biased region" description="Basic and acidic residues" evidence="2">
    <location>
        <begin position="7"/>
        <end position="25"/>
    </location>
</feature>
<dbReference type="GO" id="GO:0003774">
    <property type="term" value="F:cytoskeletal motor activity"/>
    <property type="evidence" value="ECO:0007669"/>
    <property type="project" value="UniProtKB-UniRule"/>
</dbReference>
<dbReference type="InterPro" id="IPR001752">
    <property type="entry name" value="Kinesin_motor_dom"/>
</dbReference>
<dbReference type="SUPFAM" id="SSF52540">
    <property type="entry name" value="P-loop containing nucleoside triphosphate hydrolases"/>
    <property type="match status" value="1"/>
</dbReference>
<dbReference type="SMART" id="SM00129">
    <property type="entry name" value="KISc"/>
    <property type="match status" value="1"/>
</dbReference>
<feature type="domain" description="Kinesin motor" evidence="3">
    <location>
        <begin position="407"/>
        <end position="738"/>
    </location>
</feature>
<protein>
    <recommendedName>
        <fullName evidence="3">Kinesin motor domain-containing protein</fullName>
    </recommendedName>
</protein>
<proteinExistence type="inferred from homology"/>
<dbReference type="Pfam" id="PF00225">
    <property type="entry name" value="Kinesin"/>
    <property type="match status" value="1"/>
</dbReference>
<feature type="region of interest" description="Disordered" evidence="2">
    <location>
        <begin position="259"/>
        <end position="362"/>
    </location>
</feature>
<evidence type="ECO:0000313" key="4">
    <source>
        <dbReference type="EMBL" id="KAL3822227.1"/>
    </source>
</evidence>
<dbReference type="Gene3D" id="3.40.850.10">
    <property type="entry name" value="Kinesin motor domain"/>
    <property type="match status" value="1"/>
</dbReference>